<accession>A0A0F8ZPU7</accession>
<organism evidence="1">
    <name type="scientific">marine sediment metagenome</name>
    <dbReference type="NCBI Taxonomy" id="412755"/>
    <lineage>
        <taxon>unclassified sequences</taxon>
        <taxon>metagenomes</taxon>
        <taxon>ecological metagenomes</taxon>
    </lineage>
</organism>
<reference evidence="1" key="1">
    <citation type="journal article" date="2015" name="Nature">
        <title>Complex archaea that bridge the gap between prokaryotes and eukaryotes.</title>
        <authorList>
            <person name="Spang A."/>
            <person name="Saw J.H."/>
            <person name="Jorgensen S.L."/>
            <person name="Zaremba-Niedzwiedzka K."/>
            <person name="Martijn J."/>
            <person name="Lind A.E."/>
            <person name="van Eijk R."/>
            <person name="Schleper C."/>
            <person name="Guy L."/>
            <person name="Ettema T.J."/>
        </authorList>
    </citation>
    <scope>NUCLEOTIDE SEQUENCE</scope>
</reference>
<dbReference type="AlphaFoldDB" id="A0A0F8ZPU7"/>
<sequence length="216" mass="24118">MADQIRAVRETLPVAGVGGFLTAAWPLTRDAQLEDKGQSPFVDESFEVSEWRLRHLYINVEIPMSGNFGAMTVRRVAEGFEFVALAPFDRTPLGRQGSFQDFAPEGTPFMDARLQSLKEVNYDFMLTLNIGDASEYLPNRPESIGRLQNPLGFGAYYFCDSVKLEEVTLVNLTGDKPGIVRWFIRGVGSSPLRRYHDTEYHGAGSFGFTAAEMGFE</sequence>
<dbReference type="EMBL" id="LAZR01046729">
    <property type="protein sequence ID" value="KKK95848.1"/>
    <property type="molecule type" value="Genomic_DNA"/>
</dbReference>
<evidence type="ECO:0000313" key="1">
    <source>
        <dbReference type="EMBL" id="KKK95848.1"/>
    </source>
</evidence>
<gene>
    <name evidence="1" type="ORF">LCGC14_2668690</name>
</gene>
<proteinExistence type="predicted"/>
<comment type="caution">
    <text evidence="1">The sequence shown here is derived from an EMBL/GenBank/DDBJ whole genome shotgun (WGS) entry which is preliminary data.</text>
</comment>
<protein>
    <submittedName>
        <fullName evidence="1">Uncharacterized protein</fullName>
    </submittedName>
</protein>
<name>A0A0F8ZPU7_9ZZZZ</name>